<keyword evidence="2" id="KW-0812">Transmembrane</keyword>
<dbReference type="OrthoDB" id="3533814at2759"/>
<keyword evidence="2" id="KW-0472">Membrane</keyword>
<feature type="transmembrane region" description="Helical" evidence="2">
    <location>
        <begin position="144"/>
        <end position="163"/>
    </location>
</feature>
<evidence type="ECO:0000259" key="3">
    <source>
        <dbReference type="Pfam" id="PF20237"/>
    </source>
</evidence>
<dbReference type="Pfam" id="PF20237">
    <property type="entry name" value="DUF6594"/>
    <property type="match status" value="1"/>
</dbReference>
<proteinExistence type="predicted"/>
<dbReference type="EMBL" id="KN847317">
    <property type="protein sequence ID" value="KIW60287.1"/>
    <property type="molecule type" value="Genomic_DNA"/>
</dbReference>
<feature type="domain" description="DUF6594" evidence="3">
    <location>
        <begin position="2"/>
        <end position="180"/>
    </location>
</feature>
<dbReference type="AlphaFoldDB" id="A0A0D2DDA0"/>
<dbReference type="STRING" id="348802.A0A0D2DDA0"/>
<dbReference type="HOGENOM" id="CLU_1156404_0_0_1"/>
<dbReference type="PANTHER" id="PTHR34502">
    <property type="entry name" value="DUF6594 DOMAIN-CONTAINING PROTEIN-RELATED"/>
    <property type="match status" value="1"/>
</dbReference>
<organism evidence="4 5">
    <name type="scientific">Exophiala xenobiotica</name>
    <dbReference type="NCBI Taxonomy" id="348802"/>
    <lineage>
        <taxon>Eukaryota</taxon>
        <taxon>Fungi</taxon>
        <taxon>Dikarya</taxon>
        <taxon>Ascomycota</taxon>
        <taxon>Pezizomycotina</taxon>
        <taxon>Eurotiomycetes</taxon>
        <taxon>Chaetothyriomycetidae</taxon>
        <taxon>Chaetothyriales</taxon>
        <taxon>Herpotrichiellaceae</taxon>
        <taxon>Exophiala</taxon>
    </lineage>
</organism>
<keyword evidence="5" id="KW-1185">Reference proteome</keyword>
<evidence type="ECO:0000313" key="4">
    <source>
        <dbReference type="EMBL" id="KIW60287.1"/>
    </source>
</evidence>
<evidence type="ECO:0000256" key="2">
    <source>
        <dbReference type="SAM" id="Phobius"/>
    </source>
</evidence>
<feature type="region of interest" description="Disordered" evidence="1">
    <location>
        <begin position="194"/>
        <end position="240"/>
    </location>
</feature>
<dbReference type="RefSeq" id="XP_013320871.1">
    <property type="nucleotide sequence ID" value="XM_013465417.1"/>
</dbReference>
<keyword evidence="2" id="KW-1133">Transmembrane helix</keyword>
<feature type="transmembrane region" description="Helical" evidence="2">
    <location>
        <begin position="169"/>
        <end position="188"/>
    </location>
</feature>
<name>A0A0D2DDA0_9EURO</name>
<dbReference type="GeneID" id="25322425"/>
<feature type="transmembrane region" description="Helical" evidence="2">
    <location>
        <begin position="110"/>
        <end position="137"/>
    </location>
</feature>
<feature type="compositionally biased region" description="Polar residues" evidence="1">
    <location>
        <begin position="230"/>
        <end position="240"/>
    </location>
</feature>
<sequence>MFQFQKLCQLPPANPSNLASLRRLLFKGPEREVSFLEGTEYRTWDEKNEGDLTSLNDHNKNRDVLSKWLYTLVGNVYHRLIGQDLHGRLRFKGDWQPQYTSPLTDYPDRYFVRVVDIVSTILAPLLPTVSALGLFLLSNNTVRMGLVFLFSFLFSLTLALLGVPRRIDAFAATAAFTAVLIVFVSNNTDYEGSPARLMDERESTAGTSVPARSAKESSSEGDEYYDASNMRDTNSGSYIR</sequence>
<evidence type="ECO:0000313" key="5">
    <source>
        <dbReference type="Proteomes" id="UP000054342"/>
    </source>
</evidence>
<gene>
    <name evidence="4" type="ORF">PV05_00517</name>
</gene>
<dbReference type="InterPro" id="IPR046529">
    <property type="entry name" value="DUF6594"/>
</dbReference>
<accession>A0A0D2DDA0</accession>
<reference evidence="4 5" key="1">
    <citation type="submission" date="2015-01" db="EMBL/GenBank/DDBJ databases">
        <title>The Genome Sequence of Exophiala xenobiotica CBS118157.</title>
        <authorList>
            <consortium name="The Broad Institute Genomics Platform"/>
            <person name="Cuomo C."/>
            <person name="de Hoog S."/>
            <person name="Gorbushina A."/>
            <person name="Stielow B."/>
            <person name="Teixiera M."/>
            <person name="Abouelleil A."/>
            <person name="Chapman S.B."/>
            <person name="Priest M."/>
            <person name="Young S.K."/>
            <person name="Wortman J."/>
            <person name="Nusbaum C."/>
            <person name="Birren B."/>
        </authorList>
    </citation>
    <scope>NUCLEOTIDE SEQUENCE [LARGE SCALE GENOMIC DNA]</scope>
    <source>
        <strain evidence="4 5">CBS 118157</strain>
    </source>
</reference>
<dbReference type="PANTHER" id="PTHR34502:SF5">
    <property type="entry name" value="DUF6594 DOMAIN-CONTAINING PROTEIN"/>
    <property type="match status" value="1"/>
</dbReference>
<evidence type="ECO:0000256" key="1">
    <source>
        <dbReference type="SAM" id="MobiDB-lite"/>
    </source>
</evidence>
<dbReference type="Proteomes" id="UP000054342">
    <property type="component" value="Unassembled WGS sequence"/>
</dbReference>
<protein>
    <recommendedName>
        <fullName evidence="3">DUF6594 domain-containing protein</fullName>
    </recommendedName>
</protein>